<reference evidence="7" key="1">
    <citation type="submission" date="2024-07" db="EMBL/GenBank/DDBJ databases">
        <authorList>
            <person name="Yu S.T."/>
        </authorList>
    </citation>
    <scope>NUCLEOTIDE SEQUENCE</scope>
    <source>
        <strain evidence="7">R28</strain>
    </source>
</reference>
<dbReference type="GO" id="GO:0016874">
    <property type="term" value="F:ligase activity"/>
    <property type="evidence" value="ECO:0007669"/>
    <property type="project" value="UniProtKB-KW"/>
</dbReference>
<dbReference type="PROSITE" id="PS00455">
    <property type="entry name" value="AMP_BINDING"/>
    <property type="match status" value="1"/>
</dbReference>
<evidence type="ECO:0000256" key="4">
    <source>
        <dbReference type="ARBA" id="ARBA00023098"/>
    </source>
</evidence>
<dbReference type="InterPro" id="IPR040097">
    <property type="entry name" value="FAAL/FAAC"/>
</dbReference>
<evidence type="ECO:0000313" key="7">
    <source>
        <dbReference type="EMBL" id="XDQ32012.1"/>
    </source>
</evidence>
<dbReference type="CDD" id="cd05931">
    <property type="entry name" value="FAAL"/>
    <property type="match status" value="1"/>
</dbReference>
<feature type="domain" description="AMP-dependent synthetase/ligase" evidence="6">
    <location>
        <begin position="10"/>
        <end position="412"/>
    </location>
</feature>
<feature type="region of interest" description="Disordered" evidence="5">
    <location>
        <begin position="356"/>
        <end position="377"/>
    </location>
</feature>
<dbReference type="GO" id="GO:0070566">
    <property type="term" value="F:adenylyltransferase activity"/>
    <property type="evidence" value="ECO:0007669"/>
    <property type="project" value="TreeGrafter"/>
</dbReference>
<evidence type="ECO:0000259" key="6">
    <source>
        <dbReference type="Pfam" id="PF00501"/>
    </source>
</evidence>
<accession>A0AB39PNW5</accession>
<dbReference type="InterPro" id="IPR020845">
    <property type="entry name" value="AMP-binding_CS"/>
</dbReference>
<evidence type="ECO:0000256" key="1">
    <source>
        <dbReference type="ARBA" id="ARBA00006432"/>
    </source>
</evidence>
<dbReference type="PANTHER" id="PTHR22754:SF32">
    <property type="entry name" value="DISCO-INTERACTING PROTEIN 2"/>
    <property type="match status" value="1"/>
</dbReference>
<sequence length="601" mass="64706">MVRSLVDLLTTHASRHPDRTAYRYLVTGDCDGEIQEISYGRLAERARAVAAWLQERGLAGSRAMLLYPPGPEFICGYLGCLAAGVVAVPGVPPQGRAQNHRALTRMKRLIADADAKVILGGREVITVLSSMVEHLPDLADITLVVTEDIPDEAAASWREPDLTADSVAFLQYTSGSTSAPRGVMVTHQNLLDNERVITERMGHTPDVIAEYGHEMFVSWLPVYHDMGLIGPVLNTVYLGVTATLFSPLHFLQQPRRWLTVIDRYRPHTSGGPNFAYELCLKHAGPDLLDGLDLSSWKVAFNGAEPVRAATLRRFTDTFAPAGFRREALYPCYGLAEATLMVTGSTVATPPTLLRASESGPHAGQADAAAVSSGRPGPDVTVAIADPERQEELPEGEVGEIWVRGASVAKGYWRNALATRETFRATLAGREGRFLRTGDLGFLRDGELFVTGRLKDLIVIDGRNHYPQDLELTAEMAHPALRPGCTAAFSVDGGYAEGRHAYGGYAGGEADASSFVRSDVSSFGEQPVIVAEIAPESAGEAEKIIDVVRSAVGEAHGLAVRDVVLVRPGTIPKTSSGKIQRHASRAAYLDGVLAVMDAPALR</sequence>
<dbReference type="SUPFAM" id="SSF56801">
    <property type="entry name" value="Acetyl-CoA synthetase-like"/>
    <property type="match status" value="1"/>
</dbReference>
<dbReference type="EMBL" id="CP163439">
    <property type="protein sequence ID" value="XDQ32012.1"/>
    <property type="molecule type" value="Genomic_DNA"/>
</dbReference>
<keyword evidence="4" id="KW-0443">Lipid metabolism</keyword>
<dbReference type="PANTHER" id="PTHR22754">
    <property type="entry name" value="DISCO-INTERACTING PROTEIN 2 DIP2 -RELATED"/>
    <property type="match status" value="1"/>
</dbReference>
<dbReference type="InterPro" id="IPR045851">
    <property type="entry name" value="AMP-bd_C_sf"/>
</dbReference>
<gene>
    <name evidence="7" type="ORF">AB5J49_00835</name>
</gene>
<dbReference type="AlphaFoldDB" id="A0AB39PNW5"/>
<dbReference type="Gene3D" id="3.40.50.12780">
    <property type="entry name" value="N-terminal domain of ligase-like"/>
    <property type="match status" value="1"/>
</dbReference>
<name>A0AB39PNW5_9ACTN</name>
<keyword evidence="3" id="KW-0276">Fatty acid metabolism</keyword>
<evidence type="ECO:0000256" key="3">
    <source>
        <dbReference type="ARBA" id="ARBA00022832"/>
    </source>
</evidence>
<dbReference type="InterPro" id="IPR042099">
    <property type="entry name" value="ANL_N_sf"/>
</dbReference>
<dbReference type="GO" id="GO:0006633">
    <property type="term" value="P:fatty acid biosynthetic process"/>
    <property type="evidence" value="ECO:0007669"/>
    <property type="project" value="TreeGrafter"/>
</dbReference>
<dbReference type="InterPro" id="IPR000873">
    <property type="entry name" value="AMP-dep_synth/lig_dom"/>
</dbReference>
<keyword evidence="2 7" id="KW-0436">Ligase</keyword>
<dbReference type="GO" id="GO:0005886">
    <property type="term" value="C:plasma membrane"/>
    <property type="evidence" value="ECO:0007669"/>
    <property type="project" value="TreeGrafter"/>
</dbReference>
<comment type="similarity">
    <text evidence="1">Belongs to the ATP-dependent AMP-binding enzyme family.</text>
</comment>
<dbReference type="Pfam" id="PF00501">
    <property type="entry name" value="AMP-binding"/>
    <property type="match status" value="1"/>
</dbReference>
<evidence type="ECO:0000256" key="5">
    <source>
        <dbReference type="SAM" id="MobiDB-lite"/>
    </source>
</evidence>
<proteinExistence type="inferred from homology"/>
<evidence type="ECO:0000256" key="2">
    <source>
        <dbReference type="ARBA" id="ARBA00022598"/>
    </source>
</evidence>
<dbReference type="GO" id="GO:0071766">
    <property type="term" value="P:Actinobacterium-type cell wall biogenesis"/>
    <property type="evidence" value="ECO:0007669"/>
    <property type="project" value="UniProtKB-ARBA"/>
</dbReference>
<organism evidence="7">
    <name type="scientific">Streptomyces sp. R28</name>
    <dbReference type="NCBI Taxonomy" id="3238628"/>
    <lineage>
        <taxon>Bacteria</taxon>
        <taxon>Bacillati</taxon>
        <taxon>Actinomycetota</taxon>
        <taxon>Actinomycetes</taxon>
        <taxon>Kitasatosporales</taxon>
        <taxon>Streptomycetaceae</taxon>
        <taxon>Streptomyces</taxon>
    </lineage>
</organism>
<dbReference type="FunFam" id="3.40.50.12780:FF:000013">
    <property type="entry name" value="Long-chain-fatty-acid--AMP ligase FadD32"/>
    <property type="match status" value="1"/>
</dbReference>
<dbReference type="Gene3D" id="3.30.300.30">
    <property type="match status" value="1"/>
</dbReference>
<protein>
    <submittedName>
        <fullName evidence="7">Fatty acyl-AMP ligase</fullName>
    </submittedName>
</protein>
<dbReference type="RefSeq" id="WP_369166504.1">
    <property type="nucleotide sequence ID" value="NZ_CP163439.1"/>
</dbReference>